<organism evidence="1 2">
    <name type="scientific">Tumidithrix elongata BACA0141</name>
    <dbReference type="NCBI Taxonomy" id="2716417"/>
    <lineage>
        <taxon>Bacteria</taxon>
        <taxon>Bacillati</taxon>
        <taxon>Cyanobacteriota</taxon>
        <taxon>Cyanophyceae</taxon>
        <taxon>Pseudanabaenales</taxon>
        <taxon>Pseudanabaenaceae</taxon>
        <taxon>Tumidithrix</taxon>
        <taxon>Tumidithrix elongata</taxon>
    </lineage>
</organism>
<dbReference type="RefSeq" id="WP_330485204.1">
    <property type="nucleotide sequence ID" value="NZ_JAZBJZ010000093.1"/>
</dbReference>
<evidence type="ECO:0000313" key="1">
    <source>
        <dbReference type="EMBL" id="MEE3718768.1"/>
    </source>
</evidence>
<dbReference type="AlphaFoldDB" id="A0AAW9Q762"/>
<dbReference type="EMBL" id="JAZBJZ010000093">
    <property type="protein sequence ID" value="MEE3718768.1"/>
    <property type="molecule type" value="Genomic_DNA"/>
</dbReference>
<gene>
    <name evidence="1" type="ORF">V2H45_18660</name>
</gene>
<keyword evidence="2" id="KW-1185">Reference proteome</keyword>
<dbReference type="Proteomes" id="UP001333818">
    <property type="component" value="Unassembled WGS sequence"/>
</dbReference>
<protein>
    <submittedName>
        <fullName evidence="1">Uncharacterized protein</fullName>
    </submittedName>
</protein>
<reference evidence="1" key="1">
    <citation type="submission" date="2024-01" db="EMBL/GenBank/DDBJ databases">
        <title>Bank of Algae and Cyanobacteria of the Azores (BACA) strain genomes.</title>
        <authorList>
            <person name="Luz R."/>
            <person name="Cordeiro R."/>
            <person name="Fonseca A."/>
            <person name="Goncalves V."/>
        </authorList>
    </citation>
    <scope>NUCLEOTIDE SEQUENCE</scope>
    <source>
        <strain evidence="1">BACA0141</strain>
    </source>
</reference>
<proteinExistence type="predicted"/>
<comment type="caution">
    <text evidence="1">The sequence shown here is derived from an EMBL/GenBank/DDBJ whole genome shotgun (WGS) entry which is preliminary data.</text>
</comment>
<accession>A0AAW9Q762</accession>
<sequence>MQSWQLIPFIGIECHLGLLRIGMAIEEVEAIIGNNCFYLTDNIGETGCSLRNHYEYEDNYKLDSIEFFDGSLRFEDIELCNTNISDLTKSFQLKGYNLYYPSTIDVGQFCPELCIGITCDGDVGGETNNVEFVTIYHNIPALW</sequence>
<evidence type="ECO:0000313" key="2">
    <source>
        <dbReference type="Proteomes" id="UP001333818"/>
    </source>
</evidence>
<name>A0AAW9Q762_9CYAN</name>